<organism evidence="2 3">
    <name type="scientific">Candidatus Paracaedimonas acanthamoebae</name>
    <dbReference type="NCBI Taxonomy" id="244581"/>
    <lineage>
        <taxon>Bacteria</taxon>
        <taxon>Pseudomonadati</taxon>
        <taxon>Pseudomonadota</taxon>
        <taxon>Alphaproteobacteria</taxon>
        <taxon>Holosporales</taxon>
        <taxon>Caedimonadaceae</taxon>
        <taxon>Candidatus Paracaedimonas</taxon>
    </lineage>
</organism>
<dbReference type="AlphaFoldDB" id="A0A8J7PJ36"/>
<sequence>MKKRSKLKNLMTVSTSVLLMMSSPLSAIDPEEVKNFVGYDVKNVQVEQVLQKLQILSDDDWKLFKTVITSLTQGMRPYDRYFMIFRLLGRGKISKEILEHLLFIPTFFSLTEGLEDCAKKAMMAEKLSRVPVYLLENLSFLSFLKGKDANQIQEDIGILSELPKKLAENPTFILTISPKNIDWYSLRMFSRLFKEVPEDVLKTPSFFPIFTAFSQEISSHYHPNIIRALSQIPVDVLSHDGLYALLMRPEVMSSSYDNKLDILDELKNIKNIPNFTDSIDKMMVDLFTGSFSFGSSASYSSLVDQQLDDLVIDPSNIASSSQTHFVKLNADEVQTSTPTPLGLTKPFEEE</sequence>
<evidence type="ECO:0000256" key="1">
    <source>
        <dbReference type="SAM" id="SignalP"/>
    </source>
</evidence>
<comment type="caution">
    <text evidence="2">The sequence shown here is derived from an EMBL/GenBank/DDBJ whole genome shotgun (WGS) entry which is preliminary data.</text>
</comment>
<reference evidence="2" key="1">
    <citation type="submission" date="2021-02" db="EMBL/GenBank/DDBJ databases">
        <title>Thiocyanate and organic carbon inputs drive convergent selection for specific autotrophic Afipia and Thiobacillus strains within complex microbiomes.</title>
        <authorList>
            <person name="Huddy R.J."/>
            <person name="Sachdeva R."/>
            <person name="Kadzinga F."/>
            <person name="Kantor R.S."/>
            <person name="Harrison S.T.L."/>
            <person name="Banfield J.F."/>
        </authorList>
    </citation>
    <scope>NUCLEOTIDE SEQUENCE</scope>
    <source>
        <strain evidence="2">SCN18_10_11_15_R4_P_38_20</strain>
    </source>
</reference>
<evidence type="ECO:0000313" key="3">
    <source>
        <dbReference type="Proteomes" id="UP000664414"/>
    </source>
</evidence>
<dbReference type="EMBL" id="JAFKGL010000012">
    <property type="protein sequence ID" value="MBN9412682.1"/>
    <property type="molecule type" value="Genomic_DNA"/>
</dbReference>
<proteinExistence type="predicted"/>
<dbReference type="Proteomes" id="UP000664414">
    <property type="component" value="Unassembled WGS sequence"/>
</dbReference>
<accession>A0A8J7PJ36</accession>
<keyword evidence="1" id="KW-0732">Signal</keyword>
<name>A0A8J7PJ36_9PROT</name>
<feature type="signal peptide" evidence="1">
    <location>
        <begin position="1"/>
        <end position="27"/>
    </location>
</feature>
<protein>
    <submittedName>
        <fullName evidence="2">Uncharacterized protein</fullName>
    </submittedName>
</protein>
<feature type="chain" id="PRO_5035169080" evidence="1">
    <location>
        <begin position="28"/>
        <end position="350"/>
    </location>
</feature>
<evidence type="ECO:0000313" key="2">
    <source>
        <dbReference type="EMBL" id="MBN9412682.1"/>
    </source>
</evidence>
<gene>
    <name evidence="2" type="ORF">J0H12_01985</name>
</gene>